<dbReference type="RefSeq" id="WP_160891643.1">
    <property type="nucleotide sequence ID" value="NZ_WUMU01000003.1"/>
</dbReference>
<dbReference type="Gene3D" id="2.30.110.10">
    <property type="entry name" value="Electron Transport, Fmn-binding Protein, Chain A"/>
    <property type="match status" value="1"/>
</dbReference>
<dbReference type="NCBIfam" id="TIGR04025">
    <property type="entry name" value="PPOX_FMN_DR2398"/>
    <property type="match status" value="1"/>
</dbReference>
<dbReference type="Proteomes" id="UP000477911">
    <property type="component" value="Unassembled WGS sequence"/>
</dbReference>
<dbReference type="PANTHER" id="PTHR42815:SF2">
    <property type="entry name" value="FAD-BINDING, PUTATIVE (AFU_ORTHOLOGUE AFUA_6G07600)-RELATED"/>
    <property type="match status" value="1"/>
</dbReference>
<proteinExistence type="predicted"/>
<keyword evidence="3" id="KW-1185">Reference proteome</keyword>
<dbReference type="SUPFAM" id="SSF50475">
    <property type="entry name" value="FMN-binding split barrel"/>
    <property type="match status" value="1"/>
</dbReference>
<accession>A0A6L7G020</accession>
<comment type="caution">
    <text evidence="2">The sequence shown here is derived from an EMBL/GenBank/DDBJ whole genome shotgun (WGS) entry which is preliminary data.</text>
</comment>
<dbReference type="EMBL" id="WUMU01000003">
    <property type="protein sequence ID" value="MXN16870.1"/>
    <property type="molecule type" value="Genomic_DNA"/>
</dbReference>
<dbReference type="Pfam" id="PF01243">
    <property type="entry name" value="PNPOx_N"/>
    <property type="match status" value="1"/>
</dbReference>
<dbReference type="AlphaFoldDB" id="A0A6L7G020"/>
<name>A0A6L7G020_9RHOB</name>
<reference evidence="2 3" key="1">
    <citation type="submission" date="2019-12" db="EMBL/GenBank/DDBJ databases">
        <authorList>
            <person name="Li M."/>
        </authorList>
    </citation>
    <scope>NUCLEOTIDE SEQUENCE [LARGE SCALE GENOMIC DNA]</scope>
    <source>
        <strain evidence="2 3">GBMRC 2024</strain>
    </source>
</reference>
<organism evidence="2 3">
    <name type="scientific">Pseudooceanicola albus</name>
    <dbReference type="NCBI Taxonomy" id="2692189"/>
    <lineage>
        <taxon>Bacteria</taxon>
        <taxon>Pseudomonadati</taxon>
        <taxon>Pseudomonadota</taxon>
        <taxon>Alphaproteobacteria</taxon>
        <taxon>Rhodobacterales</taxon>
        <taxon>Paracoccaceae</taxon>
        <taxon>Pseudooceanicola</taxon>
    </lineage>
</organism>
<feature type="domain" description="Pyridoxamine 5'-phosphate oxidase N-terminal" evidence="1">
    <location>
        <begin position="39"/>
        <end position="156"/>
    </location>
</feature>
<dbReference type="InterPro" id="IPR011576">
    <property type="entry name" value="Pyridox_Oxase_N"/>
</dbReference>
<gene>
    <name evidence="2" type="ORF">GR170_03410</name>
</gene>
<evidence type="ECO:0000313" key="3">
    <source>
        <dbReference type="Proteomes" id="UP000477911"/>
    </source>
</evidence>
<dbReference type="InterPro" id="IPR024029">
    <property type="entry name" value="Pyridox_Oxase_FMN-dep"/>
</dbReference>
<protein>
    <submittedName>
        <fullName evidence="2">Pyridoxamine 5'-phosphate oxidase family protein</fullName>
    </submittedName>
</protein>
<dbReference type="InterPro" id="IPR012349">
    <property type="entry name" value="Split_barrel_FMN-bd"/>
</dbReference>
<evidence type="ECO:0000313" key="2">
    <source>
        <dbReference type="EMBL" id="MXN16870.1"/>
    </source>
</evidence>
<evidence type="ECO:0000259" key="1">
    <source>
        <dbReference type="Pfam" id="PF01243"/>
    </source>
</evidence>
<dbReference type="PANTHER" id="PTHR42815">
    <property type="entry name" value="FAD-BINDING, PUTATIVE (AFU_ORTHOLOGUE AFUA_6G07600)-RELATED"/>
    <property type="match status" value="1"/>
</dbReference>
<sequence length="210" mass="23262">MTFTPKSPVTSRAALRAILPEPTSVRVLHKDMSRLNALARDFIALSPFAVLSTRGADGSIATSPRGDAAGFVRVADDHTLLLPDRLGNQRLDSFENILRHPEVGLLFLIPGHTETLRVSGRAQILRDEDIRAALAHNGRLPDLALAITVERVFMHCSKAFVRSALWRSETWPARRSAPTLAQWAAEAAPSELNLTQIQEMHDEDARTRLY</sequence>